<keyword evidence="2" id="KW-1185">Reference proteome</keyword>
<sequence length="1374" mass="155106">MGSRDGRSTASCNSHSSQGTRRAKRTHEDLHEKLNAKRASQMAETSSGTPRVPLELVEKMENLEAQVKLLSEKQNITAAPTPMTYQSPFTMEIRKAALPKAFVIPQIPQYSGTTDPSEHAELYRDQILIKGVDESAMCRMFTHTLTGPAKSWFRSLKAGIISSLHQLLSEFTKEISYASTQDRVASKLAFIKQGEAEPLAEYVSRFHQEVLRTGAFENQYTLTHFEKNLRLGKLWRSFQKKHPLSYGEARSRPLQQVEMDEKCHLKRQEDKADVIKNKEKPKRVEAPIPRVPRARSPPRATLRGRGYNAQGTSRVPQLPRSPPPNQRELPPRPRYESYHPLNRSPEQIFYHIRDSSLLCPPKPMKKYPNIKRSLKYCEFHEDFGHSTAECFTLREEIESLILSRYLKEFVAGMREARKSAEQDKGKRVATGKVARTLVDTGSSVDIIFKSALDQLLIKSPKITPYVTPLIGFAGDMVIPKGIITLPVTLGKVPHRVVHMIDFLIVDHPGAYNIILGRPFLVATKAVVSMHYLAMKVPAAQEVITIKGDQQLARGCYFVASKVTYQIASDPPMKGYPSGSQPTPYPSKQALARQRRVVYKKSPQVAHPRKQLESSPMGVVAVAGDSSRVPHEDQVEPRYEVEAPLDPRILKDEKRGTPVEDLISVSICATDPTKTVKVGSNLSEEQIERLITFLREHHDVFALSHLDMPGIPPSLSCHKLNVSPHNKSVKQKRRAFNQERYDAIEQEVDHLLAARFIRKVVYPDWVSNVVLVKKSNGKWRMCVDFTDLNQSCPKDSFALPRVDQLVMPFGLKNAGATYQRLVNKIFKEQIGRTKEVYIDDMITKSVHVGEHLGHLRDTFTVLRRHQMRLNPEKCAFRVTSGKFLGFMVQQRGIEANPDKICAVLDIKLPRTIKEVQRLAGRVAALSRFISKAIDRCKPFFKGLKTGRKLQWTPDCEEAFQELKGYLVNAPLLAKPELGEVLLLYLAVSEHATSFVLLREDDNGVQRPIYYTSKAMVDAEKRYLTSEKIVLALVVSARKLRPYFQAHTIAVVTNLPLREFDIIFKPRSAIKAQAIADVIVEFSNDSSGEGDLSGVGVIIIDPNKVKIWYALQFGFKASNNEAEYEAIIAGLRMLKALGAKRVHVKSDSQLVVSQITAQYQAKEENMKGYLEKTRELMSQFCEVKVKRVPRLENSEADTLANQKSIMLLRKYLLVTESQVSKCGFHIVKKKEYVLYPKRTKYSKYRKGRCSRGCKPDGTQLGFGRYGTKSYKAGRLSYRAIEAARRAIIGQFHRAMSGQFRRNGKIWVRVLADLPITGKPTEVRMGRGKGNPTGWIARVSTGQILFEMDGVSLSNARQAATLAAHKPCSSTKFVQWS</sequence>
<proteinExistence type="predicted"/>
<dbReference type="Proteomes" id="UP000829398">
    <property type="component" value="Chromosome 4"/>
</dbReference>
<comment type="caution">
    <text evidence="1">The sequence shown here is derived from an EMBL/GenBank/DDBJ whole genome shotgun (WGS) entry which is preliminary data.</text>
</comment>
<reference evidence="2" key="1">
    <citation type="journal article" date="2023" name="Hortic. Res.">
        <title>A chromosome-level phased genome enabling allele-level studies in sweet orange: a case study on citrus Huanglongbing tolerance.</title>
        <authorList>
            <person name="Wu B."/>
            <person name="Yu Q."/>
            <person name="Deng Z."/>
            <person name="Duan Y."/>
            <person name="Luo F."/>
            <person name="Gmitter F. Jr."/>
        </authorList>
    </citation>
    <scope>NUCLEOTIDE SEQUENCE [LARGE SCALE GENOMIC DNA]</scope>
    <source>
        <strain evidence="2">cv. Valencia</strain>
    </source>
</reference>
<organism evidence="1 2">
    <name type="scientific">Citrus sinensis</name>
    <name type="common">Sweet orange</name>
    <name type="synonym">Citrus aurantium var. sinensis</name>
    <dbReference type="NCBI Taxonomy" id="2711"/>
    <lineage>
        <taxon>Eukaryota</taxon>
        <taxon>Viridiplantae</taxon>
        <taxon>Streptophyta</taxon>
        <taxon>Embryophyta</taxon>
        <taxon>Tracheophyta</taxon>
        <taxon>Spermatophyta</taxon>
        <taxon>Magnoliopsida</taxon>
        <taxon>eudicotyledons</taxon>
        <taxon>Gunneridae</taxon>
        <taxon>Pentapetalae</taxon>
        <taxon>rosids</taxon>
        <taxon>malvids</taxon>
        <taxon>Sapindales</taxon>
        <taxon>Rutaceae</taxon>
        <taxon>Aurantioideae</taxon>
        <taxon>Citrus</taxon>
    </lineage>
</organism>
<protein>
    <submittedName>
        <fullName evidence="1">Uncharacterized protein</fullName>
    </submittedName>
</protein>
<gene>
    <name evidence="1" type="ORF">KPL71_012073</name>
</gene>
<name>A0ACB8L822_CITSI</name>
<evidence type="ECO:0000313" key="1">
    <source>
        <dbReference type="EMBL" id="KAH9769591.1"/>
    </source>
</evidence>
<accession>A0ACB8L822</accession>
<evidence type="ECO:0000313" key="2">
    <source>
        <dbReference type="Proteomes" id="UP000829398"/>
    </source>
</evidence>
<dbReference type="EMBL" id="CM039173">
    <property type="protein sequence ID" value="KAH9769591.1"/>
    <property type="molecule type" value="Genomic_DNA"/>
</dbReference>